<protein>
    <submittedName>
        <fullName evidence="5">Haemagglutinin</fullName>
    </submittedName>
</protein>
<dbReference type="SUPFAM" id="SSF101967">
    <property type="entry name" value="Adhesin YadA, collagen-binding domain"/>
    <property type="match status" value="2"/>
</dbReference>
<evidence type="ECO:0000313" key="5">
    <source>
        <dbReference type="EMBL" id="STO37327.1"/>
    </source>
</evidence>
<name>A0A377H5F3_9PAST</name>
<dbReference type="Gene3D" id="2.20.70.140">
    <property type="match status" value="1"/>
</dbReference>
<dbReference type="GeneID" id="77264784"/>
<dbReference type="Pfam" id="PF05662">
    <property type="entry name" value="YadA_stalk"/>
    <property type="match status" value="2"/>
</dbReference>
<dbReference type="EMBL" id="UGGZ01000001">
    <property type="protein sequence ID" value="STO37327.1"/>
    <property type="molecule type" value="Genomic_DNA"/>
</dbReference>
<evidence type="ECO:0000256" key="1">
    <source>
        <dbReference type="ARBA" id="ARBA00022448"/>
    </source>
</evidence>
<proteinExistence type="predicted"/>
<evidence type="ECO:0000259" key="4">
    <source>
        <dbReference type="Pfam" id="PF05662"/>
    </source>
</evidence>
<accession>A0A377H5F3</accession>
<keyword evidence="2" id="KW-0653">Protein transport</keyword>
<dbReference type="InterPro" id="IPR045584">
    <property type="entry name" value="Pilin-like"/>
</dbReference>
<dbReference type="Gene3D" id="2.150.10.10">
    <property type="entry name" value="Serralysin-like metalloprotease, C-terminal"/>
    <property type="match status" value="1"/>
</dbReference>
<dbReference type="RefSeq" id="WP_026211108.1">
    <property type="nucleotide sequence ID" value="NZ_UGGZ01000001.1"/>
</dbReference>
<keyword evidence="1" id="KW-0813">Transport</keyword>
<evidence type="ECO:0000256" key="2">
    <source>
        <dbReference type="ARBA" id="ARBA00022927"/>
    </source>
</evidence>
<dbReference type="SUPFAM" id="SSF54523">
    <property type="entry name" value="Pili subunits"/>
    <property type="match status" value="1"/>
</dbReference>
<dbReference type="Proteomes" id="UP000254232">
    <property type="component" value="Unassembled WGS sequence"/>
</dbReference>
<sequence>MINGKDGSIELNGKDGANGLTIKGNKGADGIDGKNGKDGMTRIVYETKDPSKPDTVIKHEVATMDDGLYFAGDVAKTDKNEFGRKMNEKVTVTGGQTDKSKLTENNIGVVSDGNGDLRVKLTNEIKDLVSVGGKEGQGEIKFENNNTININNGRITNVAKGEKGSDAVNVDQLNEVKNMIKNTSGGQLTFKGDSGSSDVKLGKAVTIKGGADTKDLTKGNIGVLSKDGTMTVALSKKLKGLESAEFTDGKGNTTTVNGSGVTVKSAQGGNVSLTANGLNNDGNRITNLADGIEDSDAATVGQLKRVGSQINKVKRRADAGTASAMAAAALPQIHLPGHTMVAAGAGTHNGSNAVGGRCFTYV</sequence>
<feature type="domain" description="Trimeric autotransporter adhesin YadA-like stalk" evidence="4">
    <location>
        <begin position="284"/>
        <end position="323"/>
    </location>
</feature>
<dbReference type="InterPro" id="IPR011049">
    <property type="entry name" value="Serralysin-like_metalloprot_C"/>
</dbReference>
<organism evidence="5 6">
    <name type="scientific">Gallibacterium anatis</name>
    <dbReference type="NCBI Taxonomy" id="750"/>
    <lineage>
        <taxon>Bacteria</taxon>
        <taxon>Pseudomonadati</taxon>
        <taxon>Pseudomonadota</taxon>
        <taxon>Gammaproteobacteria</taxon>
        <taxon>Pasteurellales</taxon>
        <taxon>Pasteurellaceae</taxon>
        <taxon>Gallibacterium</taxon>
    </lineage>
</organism>
<evidence type="ECO:0000256" key="3">
    <source>
        <dbReference type="SAM" id="MobiDB-lite"/>
    </source>
</evidence>
<dbReference type="AlphaFoldDB" id="A0A377H5F3"/>
<feature type="region of interest" description="Disordered" evidence="3">
    <location>
        <begin position="1"/>
        <end position="34"/>
    </location>
</feature>
<feature type="domain" description="Trimeric autotransporter adhesin YadA-like stalk" evidence="4">
    <location>
        <begin position="154"/>
        <end position="189"/>
    </location>
</feature>
<dbReference type="GO" id="GO:0019867">
    <property type="term" value="C:outer membrane"/>
    <property type="evidence" value="ECO:0007669"/>
    <property type="project" value="InterPro"/>
</dbReference>
<dbReference type="InterPro" id="IPR008635">
    <property type="entry name" value="Coiled_stalk_dom"/>
</dbReference>
<dbReference type="GO" id="GO:0015031">
    <property type="term" value="P:protein transport"/>
    <property type="evidence" value="ECO:0007669"/>
    <property type="project" value="UniProtKB-KW"/>
</dbReference>
<reference evidence="5 6" key="1">
    <citation type="submission" date="2018-06" db="EMBL/GenBank/DDBJ databases">
        <authorList>
            <consortium name="Pathogen Informatics"/>
            <person name="Doyle S."/>
        </authorList>
    </citation>
    <scope>NUCLEOTIDE SEQUENCE [LARGE SCALE GENOMIC DNA]</scope>
    <source>
        <strain evidence="5 6">NCTC11413</strain>
    </source>
</reference>
<evidence type="ECO:0000313" key="6">
    <source>
        <dbReference type="Proteomes" id="UP000254232"/>
    </source>
</evidence>
<dbReference type="Gene3D" id="3.30.1300.30">
    <property type="entry name" value="GSPII I/J protein-like"/>
    <property type="match status" value="1"/>
</dbReference>
<gene>
    <name evidence="5" type="ORF">NCTC11413_00435</name>
</gene>